<dbReference type="SUPFAM" id="SSF54189">
    <property type="entry name" value="Ribosomal proteins S24e, L23 and L15e"/>
    <property type="match status" value="1"/>
</dbReference>
<dbReference type="Proteomes" id="UP000770661">
    <property type="component" value="Unassembled WGS sequence"/>
</dbReference>
<comment type="similarity">
    <text evidence="1 10">Belongs to the tubulin family.</text>
</comment>
<evidence type="ECO:0000256" key="9">
    <source>
        <dbReference type="ARBA" id="ARBA00049117"/>
    </source>
</evidence>
<dbReference type="GO" id="GO:0003735">
    <property type="term" value="F:structural constituent of ribosome"/>
    <property type="evidence" value="ECO:0007669"/>
    <property type="project" value="InterPro"/>
</dbReference>
<comment type="similarity">
    <text evidence="2">Belongs to the eukaryotic ribosomal protein eS24 family.</text>
</comment>
<keyword evidence="3 10" id="KW-0493">Microtubule</keyword>
<dbReference type="GO" id="GO:1990904">
    <property type="term" value="C:ribonucleoprotein complex"/>
    <property type="evidence" value="ECO:0007669"/>
    <property type="project" value="UniProtKB-KW"/>
</dbReference>
<dbReference type="InterPro" id="IPR017975">
    <property type="entry name" value="Tubulin_CS"/>
</dbReference>
<reference evidence="12" key="1">
    <citation type="submission" date="2020-07" db="EMBL/GenBank/DDBJ databases">
        <title>The High-quality genome of the commercially important snow crab, Chionoecetes opilio.</title>
        <authorList>
            <person name="Jeong J.-H."/>
            <person name="Ryu S."/>
        </authorList>
    </citation>
    <scope>NUCLEOTIDE SEQUENCE</scope>
    <source>
        <strain evidence="12">MADBK_172401_WGS</strain>
        <tissue evidence="12">Digestive gland</tissue>
    </source>
</reference>
<dbReference type="GO" id="GO:0005840">
    <property type="term" value="C:ribosome"/>
    <property type="evidence" value="ECO:0007669"/>
    <property type="project" value="UniProtKB-KW"/>
</dbReference>
<evidence type="ECO:0000256" key="1">
    <source>
        <dbReference type="ARBA" id="ARBA00009636"/>
    </source>
</evidence>
<comment type="caution">
    <text evidence="12">The sequence shown here is derived from an EMBL/GenBank/DDBJ whole genome shotgun (WGS) entry which is preliminary data.</text>
</comment>
<dbReference type="GO" id="GO:0005525">
    <property type="term" value="F:GTP binding"/>
    <property type="evidence" value="ECO:0007669"/>
    <property type="project" value="UniProtKB-UniRule"/>
</dbReference>
<dbReference type="Gene3D" id="3.40.50.1440">
    <property type="entry name" value="Tubulin/FtsZ, GTPase domain"/>
    <property type="match status" value="1"/>
</dbReference>
<evidence type="ECO:0000259" key="11">
    <source>
        <dbReference type="SMART" id="SM00864"/>
    </source>
</evidence>
<dbReference type="Gene3D" id="3.30.70.3370">
    <property type="match status" value="1"/>
</dbReference>
<dbReference type="PANTHER" id="PTHR11588">
    <property type="entry name" value="TUBULIN"/>
    <property type="match status" value="1"/>
</dbReference>
<organism evidence="12 13">
    <name type="scientific">Chionoecetes opilio</name>
    <name type="common">Atlantic snow crab</name>
    <name type="synonym">Cancer opilio</name>
    <dbReference type="NCBI Taxonomy" id="41210"/>
    <lineage>
        <taxon>Eukaryota</taxon>
        <taxon>Metazoa</taxon>
        <taxon>Ecdysozoa</taxon>
        <taxon>Arthropoda</taxon>
        <taxon>Crustacea</taxon>
        <taxon>Multicrustacea</taxon>
        <taxon>Malacostraca</taxon>
        <taxon>Eumalacostraca</taxon>
        <taxon>Eucarida</taxon>
        <taxon>Decapoda</taxon>
        <taxon>Pleocyemata</taxon>
        <taxon>Brachyura</taxon>
        <taxon>Eubrachyura</taxon>
        <taxon>Majoidea</taxon>
        <taxon>Majidae</taxon>
        <taxon>Chionoecetes</taxon>
    </lineage>
</organism>
<dbReference type="SMART" id="SM00864">
    <property type="entry name" value="Tubulin"/>
    <property type="match status" value="1"/>
</dbReference>
<dbReference type="Pfam" id="PF01282">
    <property type="entry name" value="Ribosomal_S24e"/>
    <property type="match status" value="1"/>
</dbReference>
<dbReference type="InterPro" id="IPR012678">
    <property type="entry name" value="Ribosomal_uL23/eL15/eS24_sf"/>
</dbReference>
<evidence type="ECO:0000313" key="12">
    <source>
        <dbReference type="EMBL" id="KAG0702081.1"/>
    </source>
</evidence>
<evidence type="ECO:0000256" key="8">
    <source>
        <dbReference type="ARBA" id="ARBA00023274"/>
    </source>
</evidence>
<dbReference type="EMBL" id="JACEEZ010025310">
    <property type="protein sequence ID" value="KAG0702081.1"/>
    <property type="molecule type" value="Genomic_DNA"/>
</dbReference>
<evidence type="ECO:0000256" key="5">
    <source>
        <dbReference type="ARBA" id="ARBA00022801"/>
    </source>
</evidence>
<comment type="catalytic activity">
    <reaction evidence="9">
        <text>GTP + H2O = GDP + phosphate + H(+)</text>
        <dbReference type="Rhea" id="RHEA:19669"/>
        <dbReference type="ChEBI" id="CHEBI:15377"/>
        <dbReference type="ChEBI" id="CHEBI:15378"/>
        <dbReference type="ChEBI" id="CHEBI:37565"/>
        <dbReference type="ChEBI" id="CHEBI:43474"/>
        <dbReference type="ChEBI" id="CHEBI:58189"/>
    </reaction>
    <physiologicalReaction direction="left-to-right" evidence="9">
        <dbReference type="Rhea" id="RHEA:19670"/>
    </physiologicalReaction>
</comment>
<protein>
    <recommendedName>
        <fullName evidence="10">Tubulin alpha chain</fullName>
    </recommendedName>
</protein>
<dbReference type="GO" id="GO:0007017">
    <property type="term" value="P:microtubule-based process"/>
    <property type="evidence" value="ECO:0007669"/>
    <property type="project" value="InterPro"/>
</dbReference>
<dbReference type="InterPro" id="IPR001976">
    <property type="entry name" value="Ribosomal_eS24"/>
</dbReference>
<dbReference type="AlphaFoldDB" id="A0A8J5CFA7"/>
<dbReference type="FunFam" id="3.30.70.3370:FF:000001">
    <property type="entry name" value="40S ribosomal protein S24"/>
    <property type="match status" value="1"/>
</dbReference>
<dbReference type="GO" id="GO:0005200">
    <property type="term" value="F:structural constituent of cytoskeleton"/>
    <property type="evidence" value="ECO:0007669"/>
    <property type="project" value="InterPro"/>
</dbReference>
<dbReference type="InterPro" id="IPR018098">
    <property type="entry name" value="Ribosomal_eS24_CS"/>
</dbReference>
<evidence type="ECO:0000256" key="4">
    <source>
        <dbReference type="ARBA" id="ARBA00022741"/>
    </source>
</evidence>
<dbReference type="PRINTS" id="PR01162">
    <property type="entry name" value="ALPHATUBULIN"/>
</dbReference>
<dbReference type="SUPFAM" id="SSF52490">
    <property type="entry name" value="Tubulin nucleotide-binding domain-like"/>
    <property type="match status" value="1"/>
</dbReference>
<evidence type="ECO:0000313" key="13">
    <source>
        <dbReference type="Proteomes" id="UP000770661"/>
    </source>
</evidence>
<dbReference type="PROSITE" id="PS00227">
    <property type="entry name" value="TUBULIN"/>
    <property type="match status" value="1"/>
</dbReference>
<accession>A0A8J5CFA7</accession>
<dbReference type="GO" id="GO:0006412">
    <property type="term" value="P:translation"/>
    <property type="evidence" value="ECO:0007669"/>
    <property type="project" value="InterPro"/>
</dbReference>
<comment type="function">
    <text evidence="10">Tubulin is the major constituent of microtubules, a cylinder consisting of laterally associated linear protofilaments composed of alpha- and beta-tubulin heterodimers. Microtubules grow by the addition of GTP-tubulin dimers to the microtubule end, where a stabilizing cap forms. Below the cap, tubulin dimers are in GDP-bound state, owing to GTPase activity of alpha-tubulin.</text>
</comment>
<feature type="domain" description="Tubulin/FtsZ GTPase" evidence="11">
    <location>
        <begin position="182"/>
        <end position="381"/>
    </location>
</feature>
<dbReference type="GO" id="GO:0005874">
    <property type="term" value="C:microtubule"/>
    <property type="evidence" value="ECO:0007669"/>
    <property type="project" value="UniProtKB-KW"/>
</dbReference>
<dbReference type="PROSITE" id="PS00529">
    <property type="entry name" value="RIBOSOMAL_S24E"/>
    <property type="match status" value="1"/>
</dbReference>
<keyword evidence="8" id="KW-0687">Ribonucleoprotein</keyword>
<evidence type="ECO:0000256" key="6">
    <source>
        <dbReference type="ARBA" id="ARBA00022980"/>
    </source>
</evidence>
<comment type="subunit">
    <text evidence="10">Dimer of alpha and beta chains. A typical microtubule is a hollow water-filled tube with an outer diameter of 25 nm and an inner diameter of 15 nM. Alpha-beta heterodimers associate head-to-tail to form protofilaments running lengthwise along the microtubule wall with the beta-tubulin subunit facing the microtubule plus end conferring a structural polarity. Microtubules usually have 13 protofilaments but different protofilament numbers can be found in some organisms and specialized cells.</text>
</comment>
<dbReference type="InterPro" id="IPR002452">
    <property type="entry name" value="Alpha_tubulin"/>
</dbReference>
<dbReference type="OrthoDB" id="5571754at2759"/>
<evidence type="ECO:0000256" key="10">
    <source>
        <dbReference type="RuleBase" id="RU000352"/>
    </source>
</evidence>
<dbReference type="InterPro" id="IPR053709">
    <property type="entry name" value="eRP_eS24_sf"/>
</dbReference>
<dbReference type="InterPro" id="IPR036525">
    <property type="entry name" value="Tubulin/FtsZ_GTPase_sf"/>
</dbReference>
<keyword evidence="13" id="KW-1185">Reference proteome</keyword>
<evidence type="ECO:0000256" key="7">
    <source>
        <dbReference type="ARBA" id="ARBA00023134"/>
    </source>
</evidence>
<name>A0A8J5CFA7_CHIOP</name>
<dbReference type="Pfam" id="PF00091">
    <property type="entry name" value="Tubulin"/>
    <property type="match status" value="1"/>
</dbReference>
<keyword evidence="5" id="KW-0378">Hydrolase</keyword>
<gene>
    <name evidence="12" type="primary">tba-2</name>
    <name evidence="12" type="ORF">GWK47_025180</name>
</gene>
<evidence type="ECO:0000256" key="2">
    <source>
        <dbReference type="ARBA" id="ARBA00009680"/>
    </source>
</evidence>
<sequence>MGKETEATCTIRTRKFLTNRLLNRKQMIVDVLHPNRATVPKTEIREKLAKMYKTTGDVVFCFGFKTHFGGGKTTGFALVYDTLDYAKKIEPKYRLVRQGLLEVKRTARKQRKERKNRMKKARGTAKAKMAAATKKRECLSLHVGGAGVRVGAACWELFCLEHGIASSGLLTTPREEHRGEALTAFFTETEAHHYTPRALLVDLESSAIDDIRRSDCRDLFPPDVLIAGKEDAGDCFARAYHNAGSTLITQTVMERLRLMTDECDSFQGFLLYHSLGGGTGSGLTAAVTEELAVEYPKLTTISYAVFPSDSRCFASPVQPYNCVLSAHASLPHTDCTFLLDNNALFNMCSMQGEISQPSLADLNSVIAQVVSSVTLALRFSGGILESLNEFPINLVPFPRLHFPLSRTPL</sequence>
<dbReference type="HAMAP" id="MF_00545">
    <property type="entry name" value="Ribosomal_eS24"/>
    <property type="match status" value="1"/>
</dbReference>
<keyword evidence="4 10" id="KW-0547">Nucleotide-binding</keyword>
<keyword evidence="6" id="KW-0689">Ribosomal protein</keyword>
<proteinExistence type="inferred from homology"/>
<dbReference type="InterPro" id="IPR003008">
    <property type="entry name" value="Tubulin_FtsZ_GTPase"/>
</dbReference>
<keyword evidence="7 10" id="KW-0342">GTP-binding</keyword>
<dbReference type="InterPro" id="IPR000217">
    <property type="entry name" value="Tubulin"/>
</dbReference>
<evidence type="ECO:0000256" key="3">
    <source>
        <dbReference type="ARBA" id="ARBA00022701"/>
    </source>
</evidence>
<dbReference type="GO" id="GO:0016787">
    <property type="term" value="F:hydrolase activity"/>
    <property type="evidence" value="ECO:0007669"/>
    <property type="project" value="UniProtKB-KW"/>
</dbReference>
<dbReference type="PRINTS" id="PR01161">
    <property type="entry name" value="TUBULIN"/>
</dbReference>